<dbReference type="Proteomes" id="UP001257909">
    <property type="component" value="Unassembled WGS sequence"/>
</dbReference>
<dbReference type="EMBL" id="JAVDWR010000009">
    <property type="protein sequence ID" value="MDR7121862.1"/>
    <property type="molecule type" value="Genomic_DNA"/>
</dbReference>
<keyword evidence="2" id="KW-1185">Reference proteome</keyword>
<evidence type="ECO:0000313" key="1">
    <source>
        <dbReference type="EMBL" id="MDR7121862.1"/>
    </source>
</evidence>
<name>A0ABU1W1Q3_9GAMM</name>
<organism evidence="1 2">
    <name type="scientific">Rheinheimera soli</name>
    <dbReference type="NCBI Taxonomy" id="443616"/>
    <lineage>
        <taxon>Bacteria</taxon>
        <taxon>Pseudomonadati</taxon>
        <taxon>Pseudomonadota</taxon>
        <taxon>Gammaproteobacteria</taxon>
        <taxon>Chromatiales</taxon>
        <taxon>Chromatiaceae</taxon>
        <taxon>Rheinheimera</taxon>
    </lineage>
</organism>
<sequence>MTGLVVVRSFVNGTPDFIVLTRAQLPLMVMMATIAISTGETTAASNQ</sequence>
<gene>
    <name evidence="1" type="ORF">J2W69_002819</name>
</gene>
<accession>A0ABU1W1Q3</accession>
<comment type="caution">
    <text evidence="1">The sequence shown here is derived from an EMBL/GenBank/DDBJ whole genome shotgun (WGS) entry which is preliminary data.</text>
</comment>
<protein>
    <submittedName>
        <fullName evidence="1">Uncharacterized protein</fullName>
    </submittedName>
</protein>
<proteinExistence type="predicted"/>
<evidence type="ECO:0000313" key="2">
    <source>
        <dbReference type="Proteomes" id="UP001257909"/>
    </source>
</evidence>
<reference evidence="1 2" key="1">
    <citation type="submission" date="2023-07" db="EMBL/GenBank/DDBJ databases">
        <title>Sorghum-associated microbial communities from plants grown in Nebraska, USA.</title>
        <authorList>
            <person name="Schachtman D."/>
        </authorList>
    </citation>
    <scope>NUCLEOTIDE SEQUENCE [LARGE SCALE GENOMIC DNA]</scope>
    <source>
        <strain evidence="1 2">4138</strain>
    </source>
</reference>